<gene>
    <name evidence="10" type="ORF">H9809_04395</name>
</gene>
<dbReference type="SMART" id="SM00481">
    <property type="entry name" value="POLIIIAc"/>
    <property type="match status" value="1"/>
</dbReference>
<dbReference type="AlphaFoldDB" id="A0A9D2FR49"/>
<name>A0A9D2FR49_9FIRM</name>
<dbReference type="InterPro" id="IPR016195">
    <property type="entry name" value="Pol/histidinol_Pase-like"/>
</dbReference>
<proteinExistence type="inferred from homology"/>
<organism evidence="10 11">
    <name type="scientific">Candidatus Blautia pullicola</name>
    <dbReference type="NCBI Taxonomy" id="2838498"/>
    <lineage>
        <taxon>Bacteria</taxon>
        <taxon>Bacillati</taxon>
        <taxon>Bacillota</taxon>
        <taxon>Clostridia</taxon>
        <taxon>Lachnospirales</taxon>
        <taxon>Lachnospiraceae</taxon>
        <taxon>Blautia</taxon>
    </lineage>
</organism>
<dbReference type="Proteomes" id="UP000824056">
    <property type="component" value="Unassembled WGS sequence"/>
</dbReference>
<reference evidence="10" key="2">
    <citation type="submission" date="2021-04" db="EMBL/GenBank/DDBJ databases">
        <authorList>
            <person name="Gilroy R."/>
        </authorList>
    </citation>
    <scope>NUCLEOTIDE SEQUENCE</scope>
    <source>
        <strain evidence="10">1068</strain>
    </source>
</reference>
<dbReference type="GO" id="GO:0004401">
    <property type="term" value="F:histidinol-phosphatase activity"/>
    <property type="evidence" value="ECO:0007669"/>
    <property type="project" value="UniProtKB-UniRule"/>
</dbReference>
<accession>A0A9D2FR49</accession>
<evidence type="ECO:0000256" key="7">
    <source>
        <dbReference type="ARBA" id="ARBA00049158"/>
    </source>
</evidence>
<dbReference type="PANTHER" id="PTHR21039">
    <property type="entry name" value="HISTIDINOL PHOSPHATASE-RELATED"/>
    <property type="match status" value="1"/>
</dbReference>
<comment type="similarity">
    <text evidence="2 8">Belongs to the PHP hydrolase family. HisK subfamily.</text>
</comment>
<evidence type="ECO:0000313" key="11">
    <source>
        <dbReference type="Proteomes" id="UP000824056"/>
    </source>
</evidence>
<evidence type="ECO:0000256" key="6">
    <source>
        <dbReference type="ARBA" id="ARBA00023102"/>
    </source>
</evidence>
<reference evidence="10" key="1">
    <citation type="journal article" date="2021" name="PeerJ">
        <title>Extensive microbial diversity within the chicken gut microbiome revealed by metagenomics and culture.</title>
        <authorList>
            <person name="Gilroy R."/>
            <person name="Ravi A."/>
            <person name="Getino M."/>
            <person name="Pursley I."/>
            <person name="Horton D.L."/>
            <person name="Alikhan N.F."/>
            <person name="Baker D."/>
            <person name="Gharbi K."/>
            <person name="Hall N."/>
            <person name="Watson M."/>
            <person name="Adriaenssens E.M."/>
            <person name="Foster-Nyarko E."/>
            <person name="Jarju S."/>
            <person name="Secka A."/>
            <person name="Antonio M."/>
            <person name="Oren A."/>
            <person name="Chaudhuri R.R."/>
            <person name="La Ragione R."/>
            <person name="Hildebrand F."/>
            <person name="Pallen M.J."/>
        </authorList>
    </citation>
    <scope>NUCLEOTIDE SEQUENCE</scope>
    <source>
        <strain evidence="10">1068</strain>
    </source>
</reference>
<dbReference type="InterPro" id="IPR010140">
    <property type="entry name" value="Histidinol_P_phosphatase_HisJ"/>
</dbReference>
<dbReference type="Gene3D" id="3.20.20.140">
    <property type="entry name" value="Metal-dependent hydrolases"/>
    <property type="match status" value="1"/>
</dbReference>
<comment type="pathway">
    <text evidence="1 8">Amino-acid biosynthesis; L-histidine biosynthesis; L-histidine from 5-phospho-alpha-D-ribose 1-diphosphate: step 8/9.</text>
</comment>
<dbReference type="GO" id="GO:0005737">
    <property type="term" value="C:cytoplasm"/>
    <property type="evidence" value="ECO:0007669"/>
    <property type="project" value="TreeGrafter"/>
</dbReference>
<dbReference type="EC" id="3.1.3.15" evidence="3 8"/>
<dbReference type="InterPro" id="IPR003141">
    <property type="entry name" value="Pol/His_phosphatase_N"/>
</dbReference>
<evidence type="ECO:0000256" key="5">
    <source>
        <dbReference type="ARBA" id="ARBA00022801"/>
    </source>
</evidence>
<evidence type="ECO:0000256" key="2">
    <source>
        <dbReference type="ARBA" id="ARBA00009152"/>
    </source>
</evidence>
<keyword evidence="6 8" id="KW-0368">Histidine biosynthesis</keyword>
<evidence type="ECO:0000259" key="9">
    <source>
        <dbReference type="SMART" id="SM00481"/>
    </source>
</evidence>
<evidence type="ECO:0000256" key="4">
    <source>
        <dbReference type="ARBA" id="ARBA00022605"/>
    </source>
</evidence>
<comment type="catalytic activity">
    <reaction evidence="7 8">
        <text>L-histidinol phosphate + H2O = L-histidinol + phosphate</text>
        <dbReference type="Rhea" id="RHEA:14465"/>
        <dbReference type="ChEBI" id="CHEBI:15377"/>
        <dbReference type="ChEBI" id="CHEBI:43474"/>
        <dbReference type="ChEBI" id="CHEBI:57699"/>
        <dbReference type="ChEBI" id="CHEBI:57980"/>
        <dbReference type="EC" id="3.1.3.15"/>
    </reaction>
</comment>
<feature type="domain" description="Polymerase/histidinol phosphatase N-terminal" evidence="9">
    <location>
        <begin position="3"/>
        <end position="85"/>
    </location>
</feature>
<keyword evidence="4 8" id="KW-0028">Amino-acid biosynthesis</keyword>
<dbReference type="GO" id="GO:0000105">
    <property type="term" value="P:L-histidine biosynthetic process"/>
    <property type="evidence" value="ECO:0007669"/>
    <property type="project" value="UniProtKB-UniRule"/>
</dbReference>
<keyword evidence="5 8" id="KW-0378">Hydrolase</keyword>
<evidence type="ECO:0000256" key="1">
    <source>
        <dbReference type="ARBA" id="ARBA00004970"/>
    </source>
</evidence>
<protein>
    <recommendedName>
        <fullName evidence="3 8">Histidinol-phosphatase</fullName>
        <shortName evidence="8">HolPase</shortName>
        <ecNumber evidence="3 8">3.1.3.15</ecNumber>
    </recommendedName>
</protein>
<dbReference type="Pfam" id="PF02811">
    <property type="entry name" value="PHP"/>
    <property type="match status" value="1"/>
</dbReference>
<evidence type="ECO:0000256" key="3">
    <source>
        <dbReference type="ARBA" id="ARBA00013085"/>
    </source>
</evidence>
<evidence type="ECO:0000256" key="8">
    <source>
        <dbReference type="RuleBase" id="RU366003"/>
    </source>
</evidence>
<comment type="caution">
    <text evidence="10">The sequence shown here is derived from an EMBL/GenBank/DDBJ whole genome shotgun (WGS) entry which is preliminary data.</text>
</comment>
<dbReference type="PANTHER" id="PTHR21039:SF0">
    <property type="entry name" value="HISTIDINOL-PHOSPHATASE"/>
    <property type="match status" value="1"/>
</dbReference>
<dbReference type="NCBIfam" id="TIGR01856">
    <property type="entry name" value="hisJ_fam"/>
    <property type="match status" value="1"/>
</dbReference>
<dbReference type="InterPro" id="IPR004013">
    <property type="entry name" value="PHP_dom"/>
</dbReference>
<dbReference type="EMBL" id="DXBG01000107">
    <property type="protein sequence ID" value="HIZ65131.1"/>
    <property type="molecule type" value="Genomic_DNA"/>
</dbReference>
<evidence type="ECO:0000313" key="10">
    <source>
        <dbReference type="EMBL" id="HIZ65131.1"/>
    </source>
</evidence>
<dbReference type="SUPFAM" id="SSF89550">
    <property type="entry name" value="PHP domain-like"/>
    <property type="match status" value="1"/>
</dbReference>
<sequence>MYCDFHLHSSFSTDSNAPMEKMVLQGIELGLPAMCFTEHMDLDFPSEEPEFLVDLPAYKSRFLELKEKYKDKIELYFGLELGLQPHLKEELPALSNSENFDFIIGSTHVVDHMDPYEKTFYQGRTEEESYRRYFEVLLENLKLFSCFDSCGHIDYVVRYGPNKNRDYTYEKYQDLLEEILKILVTKGISLECNTAGFKYGLGHPNPTEKILTRYRELGGELLTLGSDAHAPEHIAYDFSRAGQLLKACGFQYYTVFKNRKPVFLPL</sequence>